<reference evidence="3 4" key="1">
    <citation type="submission" date="2024-01" db="EMBL/GenBank/DDBJ databases">
        <authorList>
            <person name="Allen C."/>
            <person name="Tagirdzhanova G."/>
        </authorList>
    </citation>
    <scope>NUCLEOTIDE SEQUENCE [LARGE SCALE GENOMIC DNA]</scope>
</reference>
<evidence type="ECO:0000313" key="4">
    <source>
        <dbReference type="Proteomes" id="UP001642406"/>
    </source>
</evidence>
<gene>
    <name evidence="3" type="ORF">SBRCBS47491_000556</name>
</gene>
<keyword evidence="4" id="KW-1185">Reference proteome</keyword>
<accession>A0ABP0AR74</accession>
<sequence length="191" mass="21021">MYQYQPYYPSPMVVQPPPEKKRACSFSTTIFTVLRVIALATNLPVIVVTARLLHQWPAYFPKAGVPLGAGVLAIVSDLWAMAFFWHRRKAFLLAVPLDLVAAILGAVGVFSLLSAGFNSSNVPLTDAQNRMEAQWARDQDLAIIFSGLVCGLRALSLFANSILSCLIFSRGGGDSSSRHYREQPIQTTELY</sequence>
<dbReference type="Proteomes" id="UP001642406">
    <property type="component" value="Unassembled WGS sequence"/>
</dbReference>
<evidence type="ECO:0000313" key="3">
    <source>
        <dbReference type="EMBL" id="CAK7209779.1"/>
    </source>
</evidence>
<feature type="transmembrane region" description="Helical" evidence="2">
    <location>
        <begin position="141"/>
        <end position="168"/>
    </location>
</feature>
<protein>
    <recommendedName>
        <fullName evidence="5">MARVEL domain-containing protein</fullName>
    </recommendedName>
</protein>
<evidence type="ECO:0000256" key="1">
    <source>
        <dbReference type="SAM" id="MobiDB-lite"/>
    </source>
</evidence>
<feature type="transmembrane region" description="Helical" evidence="2">
    <location>
        <begin position="30"/>
        <end position="53"/>
    </location>
</feature>
<proteinExistence type="predicted"/>
<dbReference type="EMBL" id="CAWUHC010000003">
    <property type="protein sequence ID" value="CAK7209779.1"/>
    <property type="molecule type" value="Genomic_DNA"/>
</dbReference>
<feature type="transmembrane region" description="Helical" evidence="2">
    <location>
        <begin position="91"/>
        <end position="113"/>
    </location>
</feature>
<keyword evidence="2" id="KW-1133">Transmembrane helix</keyword>
<evidence type="ECO:0000256" key="2">
    <source>
        <dbReference type="SAM" id="Phobius"/>
    </source>
</evidence>
<feature type="transmembrane region" description="Helical" evidence="2">
    <location>
        <begin position="65"/>
        <end position="84"/>
    </location>
</feature>
<feature type="region of interest" description="Disordered" evidence="1">
    <location>
        <begin position="171"/>
        <end position="191"/>
    </location>
</feature>
<keyword evidence="2" id="KW-0812">Transmembrane</keyword>
<organism evidence="3 4">
    <name type="scientific">Sporothrix bragantina</name>
    <dbReference type="NCBI Taxonomy" id="671064"/>
    <lineage>
        <taxon>Eukaryota</taxon>
        <taxon>Fungi</taxon>
        <taxon>Dikarya</taxon>
        <taxon>Ascomycota</taxon>
        <taxon>Pezizomycotina</taxon>
        <taxon>Sordariomycetes</taxon>
        <taxon>Sordariomycetidae</taxon>
        <taxon>Ophiostomatales</taxon>
        <taxon>Ophiostomataceae</taxon>
        <taxon>Sporothrix</taxon>
    </lineage>
</organism>
<name>A0ABP0AR74_9PEZI</name>
<keyword evidence="2" id="KW-0472">Membrane</keyword>
<evidence type="ECO:0008006" key="5">
    <source>
        <dbReference type="Google" id="ProtNLM"/>
    </source>
</evidence>
<comment type="caution">
    <text evidence="3">The sequence shown here is derived from an EMBL/GenBank/DDBJ whole genome shotgun (WGS) entry which is preliminary data.</text>
</comment>